<dbReference type="PRINTS" id="PR00455">
    <property type="entry name" value="HTHTETR"/>
</dbReference>
<gene>
    <name evidence="6" type="ORF">RAJCM14343_0057</name>
</gene>
<dbReference type="PANTHER" id="PTHR30055:SF234">
    <property type="entry name" value="HTH-TYPE TRANSCRIPTIONAL REGULATOR BETI"/>
    <property type="match status" value="1"/>
</dbReference>
<dbReference type="PANTHER" id="PTHR30055">
    <property type="entry name" value="HTH-TYPE TRANSCRIPTIONAL REGULATOR RUTR"/>
    <property type="match status" value="1"/>
</dbReference>
<dbReference type="Pfam" id="PF00440">
    <property type="entry name" value="TetR_N"/>
    <property type="match status" value="1"/>
</dbReference>
<reference evidence="6 7" key="1">
    <citation type="journal article" date="2018" name="Biodegradation">
        <title>1,4-Dioxane degradation characteristics of Rhodococcus aetherivorans JCM 14343.</title>
        <authorList>
            <person name="Inoue D."/>
            <person name="Tsunoda T."/>
            <person name="Yamamoto N."/>
            <person name="Ike M."/>
            <person name="Sei K."/>
        </authorList>
    </citation>
    <scope>NUCLEOTIDE SEQUENCE [LARGE SCALE GENOMIC DNA]</scope>
    <source>
        <strain evidence="6 7">JCM 14343</strain>
    </source>
</reference>
<keyword evidence="7" id="KW-1185">Reference proteome</keyword>
<dbReference type="EMBL" id="BLAH01000004">
    <property type="protein sequence ID" value="GES34816.1"/>
    <property type="molecule type" value="Genomic_DNA"/>
</dbReference>
<keyword evidence="3" id="KW-0804">Transcription</keyword>
<evidence type="ECO:0000256" key="2">
    <source>
        <dbReference type="ARBA" id="ARBA00023125"/>
    </source>
</evidence>
<evidence type="ECO:0000313" key="6">
    <source>
        <dbReference type="EMBL" id="GES34816.1"/>
    </source>
</evidence>
<evidence type="ECO:0000256" key="4">
    <source>
        <dbReference type="PROSITE-ProRule" id="PRU00335"/>
    </source>
</evidence>
<proteinExistence type="predicted"/>
<accession>A0ABQ0YE62</accession>
<feature type="DNA-binding region" description="H-T-H motif" evidence="4">
    <location>
        <begin position="40"/>
        <end position="59"/>
    </location>
</feature>
<protein>
    <submittedName>
        <fullName evidence="6">Transcriptional regulator, TetR family</fullName>
    </submittedName>
</protein>
<dbReference type="PROSITE" id="PS50977">
    <property type="entry name" value="HTH_TETR_2"/>
    <property type="match status" value="1"/>
</dbReference>
<dbReference type="Proteomes" id="UP000325466">
    <property type="component" value="Unassembled WGS sequence"/>
</dbReference>
<dbReference type="InterPro" id="IPR009057">
    <property type="entry name" value="Homeodomain-like_sf"/>
</dbReference>
<name>A0ABQ0YE62_9NOCA</name>
<evidence type="ECO:0000259" key="5">
    <source>
        <dbReference type="PROSITE" id="PS50977"/>
    </source>
</evidence>
<dbReference type="Gene3D" id="1.10.357.10">
    <property type="entry name" value="Tetracycline Repressor, domain 2"/>
    <property type="match status" value="1"/>
</dbReference>
<sequence length="208" mass="22725">MEEKPRRYDSTLRRRQAEQNRRAVLDAATTLFSEGGWSVAVRDVARSAGTSVETVYAHFGSKAGLLMQVLDVAVVGDDERVALMDRPEFAALSQGAPRDRAAAAAALVTGINRRTVGLQRTLRAAAVVEPDLATWLEQARERQRLNVRVGGAMMAGRELSPVEAEGLWAVLSMEVYELLTGSTGWSPEQYENWLTGAVIRLLGLESGR</sequence>
<keyword evidence="2 4" id="KW-0238">DNA-binding</keyword>
<dbReference type="SUPFAM" id="SSF46689">
    <property type="entry name" value="Homeodomain-like"/>
    <property type="match status" value="1"/>
</dbReference>
<evidence type="ECO:0000256" key="3">
    <source>
        <dbReference type="ARBA" id="ARBA00023163"/>
    </source>
</evidence>
<evidence type="ECO:0000256" key="1">
    <source>
        <dbReference type="ARBA" id="ARBA00023015"/>
    </source>
</evidence>
<organism evidence="6 7">
    <name type="scientific">Rhodococcus aetherivorans</name>
    <dbReference type="NCBI Taxonomy" id="191292"/>
    <lineage>
        <taxon>Bacteria</taxon>
        <taxon>Bacillati</taxon>
        <taxon>Actinomycetota</taxon>
        <taxon>Actinomycetes</taxon>
        <taxon>Mycobacteriales</taxon>
        <taxon>Nocardiaceae</taxon>
        <taxon>Rhodococcus</taxon>
    </lineage>
</organism>
<dbReference type="InterPro" id="IPR050109">
    <property type="entry name" value="HTH-type_TetR-like_transc_reg"/>
</dbReference>
<feature type="domain" description="HTH tetR-type" evidence="5">
    <location>
        <begin position="18"/>
        <end position="77"/>
    </location>
</feature>
<dbReference type="InterPro" id="IPR001647">
    <property type="entry name" value="HTH_TetR"/>
</dbReference>
<keyword evidence="1" id="KW-0805">Transcription regulation</keyword>
<comment type="caution">
    <text evidence="6">The sequence shown here is derived from an EMBL/GenBank/DDBJ whole genome shotgun (WGS) entry which is preliminary data.</text>
</comment>
<evidence type="ECO:0000313" key="7">
    <source>
        <dbReference type="Proteomes" id="UP000325466"/>
    </source>
</evidence>